<dbReference type="KEGG" id="ssc:100525811"/>
<proteinExistence type="predicted"/>
<evidence type="ECO:0000256" key="6">
    <source>
        <dbReference type="SAM" id="MobiDB-lite"/>
    </source>
</evidence>
<feature type="region of interest" description="Disordered" evidence="6">
    <location>
        <begin position="72"/>
        <end position="298"/>
    </location>
</feature>
<feature type="compositionally biased region" description="Basic and acidic residues" evidence="6">
    <location>
        <begin position="227"/>
        <end position="237"/>
    </location>
</feature>
<reference evidence="7" key="2">
    <citation type="journal article" date="2019" name="PeerJ">
        <title>Genes of the pig, Sus scrofa, reconstructed with EvidentialGene.</title>
        <authorList>
            <person name="Gilbert D.G."/>
        </authorList>
    </citation>
    <scope>NUCLEOTIDE SEQUENCE</scope>
</reference>
<dbReference type="Ensembl" id="ENSSSCT00000008697.5">
    <property type="protein sequence ID" value="ENSSSCP00000008473.5"/>
    <property type="gene ID" value="ENSSSCG00000007935.5"/>
</dbReference>
<feature type="compositionally biased region" description="Basic and acidic residues" evidence="6">
    <location>
        <begin position="284"/>
        <end position="293"/>
    </location>
</feature>
<dbReference type="PaxDb" id="9823-ENSSSCP00000008473"/>
<comment type="subcellular location">
    <subcellularLocation>
        <location evidence="3">Dynein axonemal particle</location>
    </subcellularLocation>
</comment>
<feature type="compositionally biased region" description="Low complexity" evidence="6">
    <location>
        <begin position="149"/>
        <end position="162"/>
    </location>
</feature>
<evidence type="ECO:0000256" key="4">
    <source>
        <dbReference type="ARBA" id="ARBA00024428"/>
    </source>
</evidence>
<reference evidence="8" key="4">
    <citation type="submission" date="2025-05" db="UniProtKB">
        <authorList>
            <consortium name="Ensembl"/>
        </authorList>
    </citation>
    <scope>IDENTIFICATION</scope>
</reference>
<feature type="compositionally biased region" description="Low complexity" evidence="6">
    <location>
        <begin position="175"/>
        <end position="186"/>
    </location>
</feature>
<dbReference type="GeneTree" id="ENSGT00390000015381"/>
<dbReference type="PANTHER" id="PTHR35977:SF1">
    <property type="entry name" value="DYNEIN AXONEMAL ASSEMBLY FACTOR 8"/>
    <property type="match status" value="1"/>
</dbReference>
<feature type="compositionally biased region" description="Basic and acidic residues" evidence="6">
    <location>
        <begin position="95"/>
        <end position="107"/>
    </location>
</feature>
<dbReference type="AlphaFoldDB" id="F1RK72"/>
<dbReference type="ExpressionAtlas" id="F1RK72">
    <property type="expression patterns" value="baseline and differential"/>
</dbReference>
<evidence type="ECO:0000313" key="8">
    <source>
        <dbReference type="Ensembl" id="ENSSSCP00000008473.5"/>
    </source>
</evidence>
<dbReference type="Pfam" id="PF15773">
    <property type="entry name" value="DAAP1"/>
    <property type="match status" value="1"/>
</dbReference>
<dbReference type="InterPro" id="IPR031531">
    <property type="entry name" value="DNAAF8"/>
</dbReference>
<sequence length="501" mass="53957">MGPAPMAFHNKDVGPLSPSPWDAILEAVREQLPSLDSDSSLSDCEEEELFIFQRDQTTLIPDLSEELAEDCAGPWVTPSGFPPEPAVHVEPTPEPWRDYSPRLRESASLEGRAPGGPLQSCGQSSSHLRMPVEAAAWQEDEGGKSFNTSASQSGSQGPQGQATLPPGEAALQTEGPGAASGAPAGSDSTNHRSLRRERRKMIERDILHKVTRSARHPACQDPSPVEETPRDTAEKPPEGPQRGLPMRSLQQLEEWDLDQVLQSLTGREDDQGDGTPGATCWAADHLEGQDHAEPSTQDRLMERLVLLCARQSRASPSARRAPADTPQDKQQEAGSRCISRELGFQTLAENMRLRGPAEPPSIFIDLRPTKPSDQGSLDSSSSSSSNSEEEEEEEAAAQRDPKGPMRLRDCTGKSQLLQQLRAFQKATAEPQLPAGKDPSNQKAQGPGDTAGSSPVEKQHCTLWAERQSTQARHPEGSLGALGDPLGAGPAREDLVPALGQL</sequence>
<dbReference type="Bgee" id="ENSSSCG00000007935">
    <property type="expression patterns" value="Expressed in testis and 36 other cell types or tissues"/>
</dbReference>
<dbReference type="GeneID" id="100525811"/>
<dbReference type="CTD" id="146562"/>
<dbReference type="GO" id="GO:0070840">
    <property type="term" value="F:dynein complex binding"/>
    <property type="evidence" value="ECO:0007669"/>
    <property type="project" value="InterPro"/>
</dbReference>
<dbReference type="VGNC" id="VGNC:86015">
    <property type="gene designation" value="DNAAF8"/>
</dbReference>
<dbReference type="OrthoDB" id="2162449at2759"/>
<dbReference type="OMA" id="GPGTVWW"/>
<protein>
    <recommendedName>
        <fullName evidence="4">Dynein axonemal assembly factor 8</fullName>
    </recommendedName>
    <alternativeName>
        <fullName evidence="5">Dynein axonemal-associated protein 1</fullName>
    </alternativeName>
</protein>
<organism evidence="8 9">
    <name type="scientific">Sus scrofa</name>
    <name type="common">Pig</name>
    <dbReference type="NCBI Taxonomy" id="9823"/>
    <lineage>
        <taxon>Eukaryota</taxon>
        <taxon>Metazoa</taxon>
        <taxon>Chordata</taxon>
        <taxon>Craniata</taxon>
        <taxon>Vertebrata</taxon>
        <taxon>Euteleostomi</taxon>
        <taxon>Mammalia</taxon>
        <taxon>Eutheria</taxon>
        <taxon>Laurasiatheria</taxon>
        <taxon>Artiodactyla</taxon>
        <taxon>Suina</taxon>
        <taxon>Suidae</taxon>
        <taxon>Sus</taxon>
    </lineage>
</organism>
<dbReference type="HOGENOM" id="CLU_037635_0_0_1"/>
<dbReference type="GO" id="GO:0120293">
    <property type="term" value="C:dynein axonemal particle"/>
    <property type="evidence" value="ECO:0000318"/>
    <property type="project" value="GO_Central"/>
</dbReference>
<evidence type="ECO:0000313" key="10">
    <source>
        <dbReference type="VGNC" id="VGNC:86015"/>
    </source>
</evidence>
<evidence type="ECO:0000256" key="5">
    <source>
        <dbReference type="ARBA" id="ARBA00030565"/>
    </source>
</evidence>
<feature type="compositionally biased region" description="Low complexity" evidence="6">
    <location>
        <begin position="476"/>
        <end position="489"/>
    </location>
</feature>
<dbReference type="EMBL" id="DQIR01108401">
    <property type="protein sequence ID" value="HDA63877.1"/>
    <property type="molecule type" value="Transcribed_RNA"/>
</dbReference>
<feature type="region of interest" description="Disordered" evidence="6">
    <location>
        <begin position="1"/>
        <end position="20"/>
    </location>
</feature>
<feature type="region of interest" description="Disordered" evidence="6">
    <location>
        <begin position="312"/>
        <end position="336"/>
    </location>
</feature>
<evidence type="ECO:0000313" key="9">
    <source>
        <dbReference type="Proteomes" id="UP000008227"/>
    </source>
</evidence>
<keyword evidence="1" id="KW-0963">Cytoplasm</keyword>
<evidence type="ECO:0000313" key="7">
    <source>
        <dbReference type="EMBL" id="HDA63877.1"/>
    </source>
</evidence>
<dbReference type="Proteomes" id="UP000008227">
    <property type="component" value="Chromosome 3"/>
</dbReference>
<dbReference type="PANTHER" id="PTHR35977">
    <property type="entry name" value="CHROMOSOME 16 OPEN READING FRAME 71"/>
    <property type="match status" value="1"/>
</dbReference>
<dbReference type="eggNOG" id="ENOG502SAQ4">
    <property type="taxonomic scope" value="Eukaryota"/>
</dbReference>
<name>F1RK72_PIG</name>
<accession>A0A480KUC8</accession>
<evidence type="ECO:0000256" key="2">
    <source>
        <dbReference type="ARBA" id="ARBA00024177"/>
    </source>
</evidence>
<reference evidence="8" key="3">
    <citation type="journal article" date="2020" name="Gigascience">
        <title>An improved pig reference genome sequence to enable pig genetics and genomics research.</title>
        <authorList>
            <person name="Warr A."/>
            <person name="Affara N."/>
            <person name="Aken B."/>
            <person name="Beiki H."/>
            <person name="Bickhart D.M."/>
            <person name="Billis K."/>
            <person name="Chow W."/>
            <person name="Eory L."/>
            <person name="Finlayson H.A."/>
            <person name="Flicek P."/>
            <person name="Giron C.G."/>
            <person name="Griffin D.K."/>
            <person name="Hall R."/>
            <person name="Hannum G."/>
            <person name="Hourlier T."/>
            <person name="Howe K."/>
            <person name="Hume D.A."/>
            <person name="Izuogu O."/>
            <person name="Kim K."/>
            <person name="Koren S."/>
            <person name="Liu H."/>
            <person name="Manchanda N."/>
            <person name="Martin F.J."/>
            <person name="Nonneman D.J."/>
            <person name="O'Connor R.E."/>
            <person name="Phillippy A.M."/>
            <person name="Rohrer G.A."/>
            <person name="Rosen B.D."/>
            <person name="Rund L.A."/>
            <person name="Sargent C.A."/>
            <person name="Schook L.B."/>
            <person name="Schroeder S.G."/>
            <person name="Schwartz A.S."/>
            <person name="Skinner B.M."/>
            <person name="Talbot R."/>
            <person name="Tseng E."/>
            <person name="Tuggle C.K."/>
            <person name="Watson M."/>
            <person name="Smith T.P.L."/>
            <person name="Archibald A.L."/>
        </authorList>
    </citation>
    <scope>NUCLEOTIDE SEQUENCE [LARGE SCALE GENOMIC DNA]</scope>
    <source>
        <strain evidence="8">Duroc</strain>
    </source>
</reference>
<accession>F1RK72</accession>
<evidence type="ECO:0000256" key="3">
    <source>
        <dbReference type="ARBA" id="ARBA00024190"/>
    </source>
</evidence>
<reference evidence="9" key="1">
    <citation type="submission" date="2009-11" db="EMBL/GenBank/DDBJ databases">
        <authorList>
            <consortium name="Porcine genome sequencing project"/>
        </authorList>
    </citation>
    <scope>NUCLEOTIDE SEQUENCE [LARGE SCALE GENOMIC DNA]</scope>
    <source>
        <strain evidence="9">Duroc</strain>
    </source>
</reference>
<gene>
    <name evidence="8 10" type="primary">DNAAF8</name>
</gene>
<feature type="region of interest" description="Disordered" evidence="6">
    <location>
        <begin position="349"/>
        <end position="501"/>
    </location>
</feature>
<feature type="compositionally biased region" description="Basic and acidic residues" evidence="6">
    <location>
        <begin position="396"/>
        <end position="411"/>
    </location>
</feature>
<keyword evidence="9" id="KW-1185">Reference proteome</keyword>
<comment type="function">
    <text evidence="2">In cyliated cells, dynein axonemal particle-specific protein required for deployment of ODA to the axoneme. Interacts with outer dynein arm (ODA) subunits.</text>
</comment>
<evidence type="ECO:0000256" key="1">
    <source>
        <dbReference type="ARBA" id="ARBA00022490"/>
    </source>
</evidence>
<dbReference type="GlyGen" id="F1RK72">
    <property type="glycosylation" value="2 sites"/>
</dbReference>